<reference evidence="4 5" key="1">
    <citation type="submission" date="2019-07" db="EMBL/GenBank/DDBJ databases">
        <authorList>
            <person name="Friedrich A."/>
            <person name="Schacherer J."/>
        </authorList>
    </citation>
    <scope>NUCLEOTIDE SEQUENCE [LARGE SCALE GENOMIC DNA]</scope>
</reference>
<accession>A0A7D9H296</accession>
<evidence type="ECO:0000313" key="6">
    <source>
        <dbReference type="Proteomes" id="UP000568158"/>
    </source>
</evidence>
<dbReference type="EMBL" id="CABFWN010000004">
    <property type="protein sequence ID" value="VUG18888.1"/>
    <property type="molecule type" value="Genomic_DNA"/>
</dbReference>
<feature type="compositionally biased region" description="Low complexity" evidence="1">
    <location>
        <begin position="20"/>
        <end position="34"/>
    </location>
</feature>
<organism evidence="4 5">
    <name type="scientific">Dekkera bruxellensis</name>
    <name type="common">Brettanomyces custersii</name>
    <dbReference type="NCBI Taxonomy" id="5007"/>
    <lineage>
        <taxon>Eukaryota</taxon>
        <taxon>Fungi</taxon>
        <taxon>Dikarya</taxon>
        <taxon>Ascomycota</taxon>
        <taxon>Saccharomycotina</taxon>
        <taxon>Pichiomycetes</taxon>
        <taxon>Pichiales</taxon>
        <taxon>Pichiaceae</taxon>
        <taxon>Brettanomyces</taxon>
    </lineage>
</organism>
<keyword evidence="5" id="KW-1185">Reference proteome</keyword>
<evidence type="ECO:0000313" key="3">
    <source>
        <dbReference type="EMBL" id="KAF6013529.1"/>
    </source>
</evidence>
<dbReference type="Pfam" id="PF14616">
    <property type="entry name" value="Rua1_C"/>
    <property type="match status" value="1"/>
</dbReference>
<sequence>MDSRRKNEMMNTEINSDLSTTTNTNANANTGITTDRLDSRVWEPSGGIPSFSTCATAKKELEQVVPPLSGTNLKPAFDKVDAQQQNSPETSSLEDEKEDPRDQRRREPPILTLGADHGMVHEGVRWEKFPPLPLEFPPVLRPLGGEVLYEQLPELLYYPIRHDGLPSPPFSRAQLPPEVPVFPLGTKFNRRRNCCVAQPELIKRRSRAVLGHEYLTEHLPNDDGVFETIVRQYLLPFCSFNYLNMAYFEAQQLLGRIDESEIFEINYRSSIPECREDDPGRFNVIMPRNMNFYEPKVFWCQPDSEDKRRGRNGLCPYCKPNPNDRRLDLSQMFFNMNTSAYLHHVTKQHGVYSNGTEMPLPSAIGSVLETKDMKSGRKCLLVDAVTCPVCHQMIKIQKLSDPSLVGHNRFLAYFRHMLTHNMKKKNGVWY</sequence>
<evidence type="ECO:0000313" key="5">
    <source>
        <dbReference type="Proteomes" id="UP000478008"/>
    </source>
</evidence>
<evidence type="ECO:0000256" key="1">
    <source>
        <dbReference type="SAM" id="MobiDB-lite"/>
    </source>
</evidence>
<dbReference type="EMBL" id="JABCYN010000021">
    <property type="protein sequence ID" value="KAF6013529.1"/>
    <property type="molecule type" value="Genomic_DNA"/>
</dbReference>
<gene>
    <name evidence="4" type="ORF">DEBR0S4_04984G</name>
    <name evidence="3" type="ORF">HII12_001666</name>
</gene>
<dbReference type="AlphaFoldDB" id="A0A7D9H296"/>
<dbReference type="InterPro" id="IPR028012">
    <property type="entry name" value="Rua1_C"/>
</dbReference>
<feature type="compositionally biased region" description="Basic and acidic residues" evidence="1">
    <location>
        <begin position="98"/>
        <end position="108"/>
    </location>
</feature>
<protein>
    <submittedName>
        <fullName evidence="4">DEBR0S4_04984g1_1</fullName>
    </submittedName>
</protein>
<reference evidence="3 6" key="2">
    <citation type="journal article" date="2020" name="Appl. Microbiol. Biotechnol.">
        <title>Targeted gene deletion in Brettanomyces bruxellensis with an expression-free CRISPR-Cas9 system.</title>
        <authorList>
            <person name="Varela C."/>
            <person name="Bartel C."/>
            <person name="Onetto C."/>
            <person name="Borneman A."/>
        </authorList>
    </citation>
    <scope>NUCLEOTIDE SEQUENCE [LARGE SCALE GENOMIC DNA]</scope>
    <source>
        <strain evidence="3 6">AWRI1613</strain>
    </source>
</reference>
<name>A0A7D9H296_DEKBR</name>
<feature type="region of interest" description="Disordered" evidence="1">
    <location>
        <begin position="80"/>
        <end position="111"/>
    </location>
</feature>
<feature type="compositionally biased region" description="Polar residues" evidence="1">
    <location>
        <begin position="9"/>
        <end position="19"/>
    </location>
</feature>
<feature type="domain" description="Transcription regulator Rua1 C-terminal" evidence="2">
    <location>
        <begin position="289"/>
        <end position="419"/>
    </location>
</feature>
<proteinExistence type="predicted"/>
<feature type="region of interest" description="Disordered" evidence="1">
    <location>
        <begin position="1"/>
        <end position="52"/>
    </location>
</feature>
<dbReference type="Proteomes" id="UP000478008">
    <property type="component" value="Unassembled WGS sequence"/>
</dbReference>
<feature type="compositionally biased region" description="Polar residues" evidence="1">
    <location>
        <begin position="82"/>
        <end position="91"/>
    </location>
</feature>
<dbReference type="Proteomes" id="UP000568158">
    <property type="component" value="Unassembled WGS sequence"/>
</dbReference>
<evidence type="ECO:0000259" key="2">
    <source>
        <dbReference type="Pfam" id="PF14616"/>
    </source>
</evidence>
<evidence type="ECO:0000313" key="4">
    <source>
        <dbReference type="EMBL" id="VUG18888.1"/>
    </source>
</evidence>